<gene>
    <name evidence="1" type="ordered locus">Caul_4485</name>
</gene>
<evidence type="ECO:0000313" key="1">
    <source>
        <dbReference type="EMBL" id="ABZ73605.1"/>
    </source>
</evidence>
<reference evidence="1" key="1">
    <citation type="submission" date="2008-01" db="EMBL/GenBank/DDBJ databases">
        <title>Complete sequence of chromosome of Caulobacter sp. K31.</title>
        <authorList>
            <consortium name="US DOE Joint Genome Institute"/>
            <person name="Copeland A."/>
            <person name="Lucas S."/>
            <person name="Lapidus A."/>
            <person name="Barry K."/>
            <person name="Glavina del Rio T."/>
            <person name="Dalin E."/>
            <person name="Tice H."/>
            <person name="Pitluck S."/>
            <person name="Bruce D."/>
            <person name="Goodwin L."/>
            <person name="Thompson L.S."/>
            <person name="Brettin T."/>
            <person name="Detter J.C."/>
            <person name="Han C."/>
            <person name="Schmutz J."/>
            <person name="Larimer F."/>
            <person name="Land M."/>
            <person name="Hauser L."/>
            <person name="Kyrpides N."/>
            <person name="Kim E."/>
            <person name="Stephens C."/>
            <person name="Richardson P."/>
        </authorList>
    </citation>
    <scope>NUCLEOTIDE SEQUENCE [LARGE SCALE GENOMIC DNA]</scope>
    <source>
        <strain evidence="1">K31</strain>
    </source>
</reference>
<dbReference type="EMBL" id="CP000927">
    <property type="protein sequence ID" value="ABZ73605.1"/>
    <property type="molecule type" value="Genomic_DNA"/>
</dbReference>
<organism evidence="1">
    <name type="scientific">Caulobacter sp. (strain K31)</name>
    <dbReference type="NCBI Taxonomy" id="366602"/>
    <lineage>
        <taxon>Bacteria</taxon>
        <taxon>Pseudomonadati</taxon>
        <taxon>Pseudomonadota</taxon>
        <taxon>Alphaproteobacteria</taxon>
        <taxon>Caulobacterales</taxon>
        <taxon>Caulobacteraceae</taxon>
        <taxon>Caulobacter</taxon>
    </lineage>
</organism>
<protein>
    <submittedName>
        <fullName evidence="1">Uncharacterized protein</fullName>
    </submittedName>
</protein>
<dbReference type="KEGG" id="cak:Caul_4485"/>
<sequence length="68" mass="7438">MMCVHRPNARGWGEHPVCQFTGPSLLAVKAPGTQAYFAPPLMRAVRVAVIDGKTSCVLIAPFRMGDRR</sequence>
<dbReference type="STRING" id="366602.Caul_4485"/>
<dbReference type="HOGENOM" id="CLU_2786271_0_0_5"/>
<accession>B0T0V7</accession>
<proteinExistence type="predicted"/>
<dbReference type="AlphaFoldDB" id="B0T0V7"/>
<name>B0T0V7_CAUSK</name>